<evidence type="ECO:0000256" key="1">
    <source>
        <dbReference type="SAM" id="Phobius"/>
    </source>
</evidence>
<dbReference type="AlphaFoldDB" id="A0A6C0CNE7"/>
<name>A0A6C0CNE7_9ZZZZ</name>
<keyword evidence="1" id="KW-0812">Transmembrane</keyword>
<keyword evidence="1" id="KW-1133">Transmembrane helix</keyword>
<protein>
    <submittedName>
        <fullName evidence="2">Uncharacterized protein</fullName>
    </submittedName>
</protein>
<keyword evidence="1" id="KW-0472">Membrane</keyword>
<organism evidence="2">
    <name type="scientific">viral metagenome</name>
    <dbReference type="NCBI Taxonomy" id="1070528"/>
    <lineage>
        <taxon>unclassified sequences</taxon>
        <taxon>metagenomes</taxon>
        <taxon>organismal metagenomes</taxon>
    </lineage>
</organism>
<proteinExistence type="predicted"/>
<reference evidence="2" key="1">
    <citation type="journal article" date="2020" name="Nature">
        <title>Giant virus diversity and host interactions through global metagenomics.</title>
        <authorList>
            <person name="Schulz F."/>
            <person name="Roux S."/>
            <person name="Paez-Espino D."/>
            <person name="Jungbluth S."/>
            <person name="Walsh D.A."/>
            <person name="Denef V.J."/>
            <person name="McMahon K.D."/>
            <person name="Konstantinidis K.T."/>
            <person name="Eloe-Fadrosh E.A."/>
            <person name="Kyrpides N.C."/>
            <person name="Woyke T."/>
        </authorList>
    </citation>
    <scope>NUCLEOTIDE SEQUENCE</scope>
    <source>
        <strain evidence="2">GVMAG-M-3300021354-14</strain>
    </source>
</reference>
<feature type="transmembrane region" description="Helical" evidence="1">
    <location>
        <begin position="442"/>
        <end position="465"/>
    </location>
</feature>
<dbReference type="EMBL" id="MN739448">
    <property type="protein sequence ID" value="QHT04995.1"/>
    <property type="molecule type" value="Genomic_DNA"/>
</dbReference>
<accession>A0A6C0CNE7</accession>
<evidence type="ECO:0000313" key="2">
    <source>
        <dbReference type="EMBL" id="QHT04995.1"/>
    </source>
</evidence>
<feature type="transmembrane region" description="Helical" evidence="1">
    <location>
        <begin position="6"/>
        <end position="32"/>
    </location>
</feature>
<sequence length="473" mass="51518">MMLSKLKIAYVSIALILALFLAVSVVLPLYFLKWKKGKDSVSAGTGIRTIVQLQVIPQTFCCAFYTPKQISPFETDSNGVAYTTTATTENLRLTTSVTKTTLMSSTLYWIVNNQQKIAWNPMQLFDPRVSVATESQINAMGVHNLSKTNSNGSFYLSDDGYSIKVGRIDSNGKLETMPNIPTTTDLTKVPNNWFLVGDSDYGIMDYIWSPPGWAASFSGPFTFTLSNLSSTYIDNTAFSDIYFLVRVPKQFSMYLFATVTDLAGSSPAASAGEQNFPLKKLTDTNALINGWTILSHTEASSVMTNNTTFSTIFKPFKTCLQTTDSLGNSIVQYYQQSSLATNPVFVPQLGVGFLNGAQDFWIVKAPSRQTVVPLPNVIFDFSVIMGTLPVELPPLSNPIVSSTADGIVTTVNTATGQVTVSKEGTATTTATTITKKIDYKSIYIYISVGVAASLILAAVAVFLSWKYIPNALE</sequence>